<protein>
    <submittedName>
        <fullName evidence="1">Uncharacterized protein</fullName>
    </submittedName>
</protein>
<organism evidence="1 2">
    <name type="scientific">Salinisphaera hydrothermalis (strain C41B8)</name>
    <dbReference type="NCBI Taxonomy" id="1304275"/>
    <lineage>
        <taxon>Bacteria</taxon>
        <taxon>Pseudomonadati</taxon>
        <taxon>Pseudomonadota</taxon>
        <taxon>Gammaproteobacteria</taxon>
        <taxon>Salinisphaerales</taxon>
        <taxon>Salinisphaeraceae</taxon>
        <taxon>Salinisphaera</taxon>
    </lineage>
</organism>
<sequence>MYQAQNRDQLLSAEAFEAASSLATEVSMDPGKSNIDTGVRTLRGMMRVSAIPVTVSAASRNIPPALALGGEAFA</sequence>
<reference evidence="1 2" key="1">
    <citation type="submission" date="2013-03" db="EMBL/GenBank/DDBJ databases">
        <title>Salinisphaera hydrothermalis C41B8 Genome Sequencing.</title>
        <authorList>
            <person name="Li C."/>
            <person name="Lai Q."/>
            <person name="Shao Z."/>
        </authorList>
    </citation>
    <scope>NUCLEOTIDE SEQUENCE [LARGE SCALE GENOMIC DNA]</scope>
    <source>
        <strain evidence="1 2">C41B8</strain>
    </source>
</reference>
<evidence type="ECO:0000313" key="1">
    <source>
        <dbReference type="EMBL" id="KEZ76566.1"/>
    </source>
</evidence>
<name>A0A084IIN2_SALHC</name>
<proteinExistence type="predicted"/>
<dbReference type="EMBL" id="APNK01000026">
    <property type="protein sequence ID" value="KEZ76566.1"/>
    <property type="molecule type" value="Genomic_DNA"/>
</dbReference>
<keyword evidence="2" id="KW-1185">Reference proteome</keyword>
<evidence type="ECO:0000313" key="2">
    <source>
        <dbReference type="Proteomes" id="UP000028302"/>
    </source>
</evidence>
<gene>
    <name evidence="1" type="ORF">C41B8_14160</name>
</gene>
<comment type="caution">
    <text evidence="1">The sequence shown here is derived from an EMBL/GenBank/DDBJ whole genome shotgun (WGS) entry which is preliminary data.</text>
</comment>
<dbReference type="Proteomes" id="UP000028302">
    <property type="component" value="Unassembled WGS sequence"/>
</dbReference>
<accession>A0A084IIN2</accession>
<dbReference type="AlphaFoldDB" id="A0A084IIN2"/>